<dbReference type="EMBL" id="KZ772701">
    <property type="protein sequence ID" value="PTQ42571.1"/>
    <property type="molecule type" value="Genomic_DNA"/>
</dbReference>
<dbReference type="AlphaFoldDB" id="A0A2R6X8Z6"/>
<gene>
    <name evidence="1" type="ORF">MARPO_0029s0097</name>
</gene>
<evidence type="ECO:0000313" key="2">
    <source>
        <dbReference type="Proteomes" id="UP000244005"/>
    </source>
</evidence>
<keyword evidence="2" id="KW-1185">Reference proteome</keyword>
<proteinExistence type="predicted"/>
<name>A0A2R6X8Z6_MARPO</name>
<dbReference type="Gramene" id="Mp1g01500.1">
    <property type="protein sequence ID" value="Mp1g01500.1.cds"/>
    <property type="gene ID" value="Mp1g01500"/>
</dbReference>
<dbReference type="Proteomes" id="UP000244005">
    <property type="component" value="Unassembled WGS sequence"/>
</dbReference>
<organism evidence="1 2">
    <name type="scientific">Marchantia polymorpha</name>
    <name type="common">Common liverwort</name>
    <name type="synonym">Marchantia aquatica</name>
    <dbReference type="NCBI Taxonomy" id="3197"/>
    <lineage>
        <taxon>Eukaryota</taxon>
        <taxon>Viridiplantae</taxon>
        <taxon>Streptophyta</taxon>
        <taxon>Embryophyta</taxon>
        <taxon>Marchantiophyta</taxon>
        <taxon>Marchantiopsida</taxon>
        <taxon>Marchantiidae</taxon>
        <taxon>Marchantiales</taxon>
        <taxon>Marchantiaceae</taxon>
        <taxon>Marchantia</taxon>
    </lineage>
</organism>
<accession>A0A2R6X8Z6</accession>
<sequence length="140" mass="15554">MKAGSVQINERVGPDSEKPIQRLCKNVKLVINLDVRVLVWIRENVHPTLRREKGEAEGKCVCAGPAFDCGGCRQGKILGLCIWFHVFCHWHSCASRPVRSRHLTTAYATHEKAIASLNILHPTTLPTVSTPWSCKKGASE</sequence>
<evidence type="ECO:0000313" key="1">
    <source>
        <dbReference type="EMBL" id="PTQ42571.1"/>
    </source>
</evidence>
<reference evidence="2" key="1">
    <citation type="journal article" date="2017" name="Cell">
        <title>Insights into land plant evolution garnered from the Marchantia polymorpha genome.</title>
        <authorList>
            <person name="Bowman J.L."/>
            <person name="Kohchi T."/>
            <person name="Yamato K.T."/>
            <person name="Jenkins J."/>
            <person name="Shu S."/>
            <person name="Ishizaki K."/>
            <person name="Yamaoka S."/>
            <person name="Nishihama R."/>
            <person name="Nakamura Y."/>
            <person name="Berger F."/>
            <person name="Adam C."/>
            <person name="Aki S.S."/>
            <person name="Althoff F."/>
            <person name="Araki T."/>
            <person name="Arteaga-Vazquez M.A."/>
            <person name="Balasubrmanian S."/>
            <person name="Barry K."/>
            <person name="Bauer D."/>
            <person name="Boehm C.R."/>
            <person name="Briginshaw L."/>
            <person name="Caballero-Perez J."/>
            <person name="Catarino B."/>
            <person name="Chen F."/>
            <person name="Chiyoda S."/>
            <person name="Chovatia M."/>
            <person name="Davies K.M."/>
            <person name="Delmans M."/>
            <person name="Demura T."/>
            <person name="Dierschke T."/>
            <person name="Dolan L."/>
            <person name="Dorantes-Acosta A.E."/>
            <person name="Eklund D.M."/>
            <person name="Florent S.N."/>
            <person name="Flores-Sandoval E."/>
            <person name="Fujiyama A."/>
            <person name="Fukuzawa H."/>
            <person name="Galik B."/>
            <person name="Grimanelli D."/>
            <person name="Grimwood J."/>
            <person name="Grossniklaus U."/>
            <person name="Hamada T."/>
            <person name="Haseloff J."/>
            <person name="Hetherington A.J."/>
            <person name="Higo A."/>
            <person name="Hirakawa Y."/>
            <person name="Hundley H.N."/>
            <person name="Ikeda Y."/>
            <person name="Inoue K."/>
            <person name="Inoue S.I."/>
            <person name="Ishida S."/>
            <person name="Jia Q."/>
            <person name="Kakita M."/>
            <person name="Kanazawa T."/>
            <person name="Kawai Y."/>
            <person name="Kawashima T."/>
            <person name="Kennedy M."/>
            <person name="Kinose K."/>
            <person name="Kinoshita T."/>
            <person name="Kohara Y."/>
            <person name="Koide E."/>
            <person name="Komatsu K."/>
            <person name="Kopischke S."/>
            <person name="Kubo M."/>
            <person name="Kyozuka J."/>
            <person name="Lagercrantz U."/>
            <person name="Lin S.S."/>
            <person name="Lindquist E."/>
            <person name="Lipzen A.M."/>
            <person name="Lu C.W."/>
            <person name="De Luna E."/>
            <person name="Martienssen R.A."/>
            <person name="Minamino N."/>
            <person name="Mizutani M."/>
            <person name="Mizutani M."/>
            <person name="Mochizuki N."/>
            <person name="Monte I."/>
            <person name="Mosher R."/>
            <person name="Nagasaki H."/>
            <person name="Nakagami H."/>
            <person name="Naramoto S."/>
            <person name="Nishitani K."/>
            <person name="Ohtani M."/>
            <person name="Okamoto T."/>
            <person name="Okumura M."/>
            <person name="Phillips J."/>
            <person name="Pollak B."/>
            <person name="Reinders A."/>
            <person name="Rovekamp M."/>
            <person name="Sano R."/>
            <person name="Sawa S."/>
            <person name="Schmid M.W."/>
            <person name="Shirakawa M."/>
            <person name="Solano R."/>
            <person name="Spunde A."/>
            <person name="Suetsugu N."/>
            <person name="Sugano S."/>
            <person name="Sugiyama A."/>
            <person name="Sun R."/>
            <person name="Suzuki Y."/>
            <person name="Takenaka M."/>
            <person name="Takezawa D."/>
            <person name="Tomogane H."/>
            <person name="Tsuzuki M."/>
            <person name="Ueda T."/>
            <person name="Umeda M."/>
            <person name="Ward J.M."/>
            <person name="Watanabe Y."/>
            <person name="Yazaki K."/>
            <person name="Yokoyama R."/>
            <person name="Yoshitake Y."/>
            <person name="Yotsui I."/>
            <person name="Zachgo S."/>
            <person name="Schmutz J."/>
        </authorList>
    </citation>
    <scope>NUCLEOTIDE SEQUENCE [LARGE SCALE GENOMIC DNA]</scope>
    <source>
        <strain evidence="2">Tak-1</strain>
    </source>
</reference>
<protein>
    <submittedName>
        <fullName evidence="1">Uncharacterized protein</fullName>
    </submittedName>
</protein>